<feature type="compositionally biased region" description="Pro residues" evidence="1">
    <location>
        <begin position="1"/>
        <end position="11"/>
    </location>
</feature>
<dbReference type="EMBL" id="FOKW01000003">
    <property type="protein sequence ID" value="SFB96649.1"/>
    <property type="molecule type" value="Genomic_DNA"/>
</dbReference>
<keyword evidence="3" id="KW-1185">Reference proteome</keyword>
<protein>
    <submittedName>
        <fullName evidence="2">Uncharacterized protein</fullName>
    </submittedName>
</protein>
<evidence type="ECO:0000313" key="2">
    <source>
        <dbReference type="EMBL" id="SFB96649.1"/>
    </source>
</evidence>
<reference evidence="3" key="1">
    <citation type="submission" date="2016-10" db="EMBL/GenBank/DDBJ databases">
        <authorList>
            <person name="Varghese N."/>
            <person name="Submissions S."/>
        </authorList>
    </citation>
    <scope>NUCLEOTIDE SEQUENCE [LARGE SCALE GENOMIC DNA]</scope>
    <source>
        <strain evidence="3">DSM 13078</strain>
    </source>
</reference>
<dbReference type="OrthoDB" id="206185at2157"/>
<gene>
    <name evidence="2" type="ORF">SAMN05444422_103272</name>
</gene>
<accession>A0A1I1FAZ0</accession>
<name>A0A1I1FAZ0_NATHA</name>
<evidence type="ECO:0000313" key="3">
    <source>
        <dbReference type="Proteomes" id="UP000199161"/>
    </source>
</evidence>
<dbReference type="Proteomes" id="UP000199161">
    <property type="component" value="Unassembled WGS sequence"/>
</dbReference>
<evidence type="ECO:0000256" key="1">
    <source>
        <dbReference type="SAM" id="MobiDB-lite"/>
    </source>
</evidence>
<dbReference type="AlphaFoldDB" id="A0A1I1FAZ0"/>
<proteinExistence type="predicted"/>
<sequence length="106" mass="11588">MTERPPSPPSPDLQSPTPIESDDAEASPADPIVVTTTQLATTLEEWLGHPPDEDLLETLLLELDRRDFLECAGVTRDGDYRWNVTETPERVGDAIAEVVVSALCSD</sequence>
<organism evidence="2 3">
    <name type="scientific">Natronobacterium haloterrestre</name>
    <name type="common">Halobiforma haloterrestris</name>
    <dbReference type="NCBI Taxonomy" id="148448"/>
    <lineage>
        <taxon>Archaea</taxon>
        <taxon>Methanobacteriati</taxon>
        <taxon>Methanobacteriota</taxon>
        <taxon>Stenosarchaea group</taxon>
        <taxon>Halobacteria</taxon>
        <taxon>Halobacteriales</taxon>
        <taxon>Natrialbaceae</taxon>
        <taxon>Natronobacterium</taxon>
    </lineage>
</organism>
<feature type="region of interest" description="Disordered" evidence="1">
    <location>
        <begin position="1"/>
        <end position="31"/>
    </location>
</feature>
<dbReference type="RefSeq" id="WP_089786864.1">
    <property type="nucleotide sequence ID" value="NZ_FOKW01000003.1"/>
</dbReference>